<dbReference type="Proteomes" id="UP000075714">
    <property type="component" value="Unassembled WGS sequence"/>
</dbReference>
<dbReference type="EMBL" id="LSYV01000045">
    <property type="protein sequence ID" value="KXZ46349.1"/>
    <property type="molecule type" value="Genomic_DNA"/>
</dbReference>
<feature type="region of interest" description="Disordered" evidence="1">
    <location>
        <begin position="889"/>
        <end position="921"/>
    </location>
</feature>
<dbReference type="Gene3D" id="1.25.10.10">
    <property type="entry name" value="Leucine-rich Repeat Variant"/>
    <property type="match status" value="1"/>
</dbReference>
<dbReference type="PANTHER" id="PTHR46241">
    <property type="entry name" value="ARMADILLO REPEAT-CONTAINING PROTEIN 4 ARMC4"/>
    <property type="match status" value="1"/>
</dbReference>
<accession>A0A150G913</accession>
<reference evidence="3" key="1">
    <citation type="journal article" date="2016" name="Nat. Commun.">
        <title>The Gonium pectorale genome demonstrates co-option of cell cycle regulation during the evolution of multicellularity.</title>
        <authorList>
            <person name="Hanschen E.R."/>
            <person name="Marriage T.N."/>
            <person name="Ferris P.J."/>
            <person name="Hamaji T."/>
            <person name="Toyoda A."/>
            <person name="Fujiyama A."/>
            <person name="Neme R."/>
            <person name="Noguchi H."/>
            <person name="Minakuchi Y."/>
            <person name="Suzuki M."/>
            <person name="Kawai-Toyooka H."/>
            <person name="Smith D.R."/>
            <person name="Sparks H."/>
            <person name="Anderson J."/>
            <person name="Bakaric R."/>
            <person name="Luria V."/>
            <person name="Karger A."/>
            <person name="Kirschner M.W."/>
            <person name="Durand P.M."/>
            <person name="Michod R.E."/>
            <person name="Nozaki H."/>
            <person name="Olson B.J."/>
        </authorList>
    </citation>
    <scope>NUCLEOTIDE SEQUENCE [LARGE SCALE GENOMIC DNA]</scope>
    <source>
        <strain evidence="3">NIES-2863</strain>
    </source>
</reference>
<dbReference type="AlphaFoldDB" id="A0A150G913"/>
<feature type="compositionally biased region" description="Gly residues" evidence="1">
    <location>
        <begin position="789"/>
        <end position="810"/>
    </location>
</feature>
<evidence type="ECO:0000313" key="2">
    <source>
        <dbReference type="EMBL" id="KXZ46349.1"/>
    </source>
</evidence>
<dbReference type="SUPFAM" id="SSF48371">
    <property type="entry name" value="ARM repeat"/>
    <property type="match status" value="1"/>
</dbReference>
<feature type="compositionally biased region" description="Polar residues" evidence="1">
    <location>
        <begin position="750"/>
        <end position="759"/>
    </location>
</feature>
<dbReference type="PANTHER" id="PTHR46241:SF1">
    <property type="entry name" value="OUTER DYNEIN ARM-DOCKING COMPLEX SUBUNIT 2"/>
    <property type="match status" value="1"/>
</dbReference>
<evidence type="ECO:0000313" key="3">
    <source>
        <dbReference type="Proteomes" id="UP000075714"/>
    </source>
</evidence>
<feature type="region of interest" description="Disordered" evidence="1">
    <location>
        <begin position="641"/>
        <end position="824"/>
    </location>
</feature>
<dbReference type="STRING" id="33097.A0A150G913"/>
<feature type="region of interest" description="Disordered" evidence="1">
    <location>
        <begin position="352"/>
        <end position="377"/>
    </location>
</feature>
<dbReference type="OrthoDB" id="547447at2759"/>
<name>A0A150G913_GONPE</name>
<organism evidence="2 3">
    <name type="scientific">Gonium pectorale</name>
    <name type="common">Green alga</name>
    <dbReference type="NCBI Taxonomy" id="33097"/>
    <lineage>
        <taxon>Eukaryota</taxon>
        <taxon>Viridiplantae</taxon>
        <taxon>Chlorophyta</taxon>
        <taxon>core chlorophytes</taxon>
        <taxon>Chlorophyceae</taxon>
        <taxon>CS clade</taxon>
        <taxon>Chlamydomonadales</taxon>
        <taxon>Volvocaceae</taxon>
        <taxon>Gonium</taxon>
    </lineage>
</organism>
<keyword evidence="3" id="KW-1185">Reference proteome</keyword>
<gene>
    <name evidence="2" type="ORF">GPECTOR_44g28</name>
</gene>
<sequence>MALSHLCIWEVGLEDVEDGEGVEGAKGAVGVKGVEDVRAAGREVLRGEGPAGVQALLSLVRSSGAGQGGCAVTPALRALASISAHAPLRPGLLAAGALDALTGFVVRGGGANAIVTAGGGGGRAAGAMELALLAMVPLPGGIMQLLLDVVALPVGHNTVAVVADPRVGGGGVAAPPPLPPAHRSHHREGEGGGVSTNCGPPLTAAAELVIEAAEVLADFAREPQGSLALLEAAGHLVLLQRLLTTVPPGPASCASLPASTRRMLDACLRGLTRVAVAAPGHPDLRAARTHEALLAVLLEFGLAERPGWWALQGLCALAADRTCASDLVAAGLLPPVVAALRGLAGAGLLRRGDSGGSGWSSRRQSHEMPPAAAAAEPLRRARPAAGSVLDAGSSGGGGGGLSRRDTEVAHLLGLLLQTMASHKALARAAVAEGAVQAVCEWLGHCVAAADVEGAVLCCATLCLLGDGDVGALVDMVHADGIALLVELLHPRWASAALVPSTVASAVAVACRWPASAQAVRMAAGIPALADLLRGPHGQACCRPVVNAFVDLIANDPPSLRDIRTTNTVIALGMQLQLLPDNDPRAANIRGLLRTLGETPDFAMRLANNEADNALALAAATYNAYAASASSGGAGGPFARASDGLADRSSAGSDRCGGLRQRWRPGAVAQGTDGGGGGSSPPVPPPPRLHGYNGAVRRTSGSGGSAGGGCSSLTAQDSGDLAGRNGQRPPSPLTSPLLHGLNGVAVPPSGSRFQSGSSWGPVSDSDADVRLSLSDGFAQPGTGTATRAGTGSGSGTHSGGGGAGGGGGGGPAIAQSRVRGESSYKSLRRASLKQLAKRMDASDFSDVEDDVEDYMALLHDCRRSGGGFVSSTLAAVNPLRLFGVGRRGARQAGANGGGGGGELPAAPSPSGPSYASRGHRRSLQVEGDELVYWSPGLES</sequence>
<evidence type="ECO:0000256" key="1">
    <source>
        <dbReference type="SAM" id="MobiDB-lite"/>
    </source>
</evidence>
<protein>
    <submittedName>
        <fullName evidence="2">Uncharacterized protein</fullName>
    </submittedName>
</protein>
<feature type="compositionally biased region" description="Gly residues" evidence="1">
    <location>
        <begin position="700"/>
        <end position="709"/>
    </location>
</feature>
<proteinExistence type="predicted"/>
<dbReference type="InterPro" id="IPR011989">
    <property type="entry name" value="ARM-like"/>
</dbReference>
<comment type="caution">
    <text evidence="2">The sequence shown here is derived from an EMBL/GenBank/DDBJ whole genome shotgun (WGS) entry which is preliminary data.</text>
</comment>
<dbReference type="InterPro" id="IPR016024">
    <property type="entry name" value="ARM-type_fold"/>
</dbReference>